<dbReference type="EMBL" id="CP001779">
    <property type="protein sequence ID" value="ACZ01364.1"/>
    <property type="molecule type" value="Genomic_DNA"/>
</dbReference>
<protein>
    <submittedName>
        <fullName evidence="2">Uncharacterized protein</fullName>
    </submittedName>
</protein>
<evidence type="ECO:0000313" key="2">
    <source>
        <dbReference type="EMBL" id="ACZ01364.1"/>
    </source>
</evidence>
<proteinExistence type="predicted"/>
<reference evidence="2 3" key="1">
    <citation type="journal article" date="2009" name="Stand. Genomic Sci.">
        <title>Complete genome sequence of Streptobacillus moniliformis type strain (9901T).</title>
        <authorList>
            <person name="Nolan M."/>
            <person name="Gronow S."/>
            <person name="Lapidus A."/>
            <person name="Ivanova N."/>
            <person name="Copeland A."/>
            <person name="Lucas S."/>
            <person name="Del Rio T.G."/>
            <person name="Chen F."/>
            <person name="Tice H."/>
            <person name="Pitluck S."/>
            <person name="Cheng J.F."/>
            <person name="Sims D."/>
            <person name="Meincke L."/>
            <person name="Bruce D."/>
            <person name="Goodwin L."/>
            <person name="Brettin T."/>
            <person name="Han C."/>
            <person name="Detter J.C."/>
            <person name="Ovchinikova G."/>
            <person name="Pati A."/>
            <person name="Mavromatis K."/>
            <person name="Mikhailova N."/>
            <person name="Chen A."/>
            <person name="Palaniappan K."/>
            <person name="Land M."/>
            <person name="Hauser L."/>
            <person name="Chang Y.J."/>
            <person name="Jeffries C.D."/>
            <person name="Rohde M."/>
            <person name="Sproer C."/>
            <person name="Goker M."/>
            <person name="Bristow J."/>
            <person name="Eisen J.A."/>
            <person name="Markowitz V."/>
            <person name="Hugenholtz P."/>
            <person name="Kyrpides N.C."/>
            <person name="Klenk H.P."/>
            <person name="Chain P."/>
        </authorList>
    </citation>
    <scope>NUCLEOTIDE SEQUENCE [LARGE SCALE GENOMIC DNA]</scope>
    <source>
        <strain evidence="3">ATCC 14647 / DSM 12112 / NCTC 10651 / 9901</strain>
    </source>
</reference>
<dbReference type="HOGENOM" id="CLU_1642800_0_0_0"/>
<keyword evidence="3" id="KW-1185">Reference proteome</keyword>
<evidence type="ECO:0000313" key="3">
    <source>
        <dbReference type="Proteomes" id="UP000002072"/>
    </source>
</evidence>
<feature type="coiled-coil region" evidence="1">
    <location>
        <begin position="43"/>
        <end position="104"/>
    </location>
</feature>
<sequence length="161" mass="19611">MEEYNNYLLWKRKNILKVISKEIQIFEYSVDKKYLEIKEFLQTEKSIDEIREYEKKSEKDEKEIFYRKENGIIIEFQNFLEGIVKEVEKEYEAIKNNLKDFVNSNNKYSDLNDENSIKQIIFEEKISNIDKENIIDIYEIEVSKKGKVFHIDYNKKEIRAL</sequence>
<organism evidence="2 3">
    <name type="scientific">Streptobacillus moniliformis (strain ATCC 14647 / DSM 12112 / NCTC 10651 / 9901)</name>
    <dbReference type="NCBI Taxonomy" id="519441"/>
    <lineage>
        <taxon>Bacteria</taxon>
        <taxon>Fusobacteriati</taxon>
        <taxon>Fusobacteriota</taxon>
        <taxon>Fusobacteriia</taxon>
        <taxon>Fusobacteriales</taxon>
        <taxon>Leptotrichiaceae</taxon>
        <taxon>Streptobacillus</taxon>
    </lineage>
</organism>
<keyword evidence="1" id="KW-0175">Coiled coil</keyword>
<dbReference type="Proteomes" id="UP000002072">
    <property type="component" value="Chromosome"/>
</dbReference>
<dbReference type="AlphaFoldDB" id="D1AYI8"/>
<dbReference type="KEGG" id="smf:Smon_0897"/>
<dbReference type="RefSeq" id="WP_012858913.1">
    <property type="nucleotide sequence ID" value="NC_013515.1"/>
</dbReference>
<gene>
    <name evidence="2" type="ordered locus">Smon_0897</name>
</gene>
<accession>D1AYI8</accession>
<name>D1AYI8_STRM9</name>
<dbReference type="GeneID" id="54763076"/>
<dbReference type="STRING" id="519441.Smon_0897"/>
<evidence type="ECO:0000256" key="1">
    <source>
        <dbReference type="SAM" id="Coils"/>
    </source>
</evidence>